<accession>A0A5N7BFG7</accession>
<sequence length="60" mass="6554">MQGAIKTLRGARRRQPKTTSLVSRFTSPLIIAIVIDCMGRGVGLRQIISLPTKLSTDICN</sequence>
<keyword evidence="1" id="KW-0472">Membrane</keyword>
<reference evidence="2 3" key="1">
    <citation type="submission" date="2019-04" db="EMBL/GenBank/DDBJ databases">
        <title>Friends and foes A comparative genomics studyof 23 Aspergillus species from section Flavi.</title>
        <authorList>
            <consortium name="DOE Joint Genome Institute"/>
            <person name="Kjaerbolling I."/>
            <person name="Vesth T."/>
            <person name="Frisvad J.C."/>
            <person name="Nybo J.L."/>
            <person name="Theobald S."/>
            <person name="Kildgaard S."/>
            <person name="Isbrandt T."/>
            <person name="Kuo A."/>
            <person name="Sato A."/>
            <person name="Lyhne E.K."/>
            <person name="Kogle M.E."/>
            <person name="Wiebenga A."/>
            <person name="Kun R.S."/>
            <person name="Lubbers R.J."/>
            <person name="Makela M.R."/>
            <person name="Barry K."/>
            <person name="Chovatia M."/>
            <person name="Clum A."/>
            <person name="Daum C."/>
            <person name="Haridas S."/>
            <person name="He G."/>
            <person name="LaButti K."/>
            <person name="Lipzen A."/>
            <person name="Mondo S."/>
            <person name="Riley R."/>
            <person name="Salamov A."/>
            <person name="Simmons B.A."/>
            <person name="Magnuson J.K."/>
            <person name="Henrissat B."/>
            <person name="Mortensen U.H."/>
            <person name="Larsen T.O."/>
            <person name="Devries R.P."/>
            <person name="Grigoriev I.V."/>
            <person name="Machida M."/>
            <person name="Baker S.E."/>
            <person name="Andersen M.R."/>
        </authorList>
    </citation>
    <scope>NUCLEOTIDE SEQUENCE [LARGE SCALE GENOMIC DNA]</scope>
    <source>
        <strain evidence="2 3">IBT 29228</strain>
    </source>
</reference>
<proteinExistence type="predicted"/>
<evidence type="ECO:0000313" key="3">
    <source>
        <dbReference type="Proteomes" id="UP000326198"/>
    </source>
</evidence>
<feature type="transmembrane region" description="Helical" evidence="1">
    <location>
        <begin position="21"/>
        <end position="42"/>
    </location>
</feature>
<evidence type="ECO:0000256" key="1">
    <source>
        <dbReference type="SAM" id="Phobius"/>
    </source>
</evidence>
<evidence type="ECO:0000313" key="2">
    <source>
        <dbReference type="EMBL" id="KAE8380512.1"/>
    </source>
</evidence>
<keyword evidence="3" id="KW-1185">Reference proteome</keyword>
<protein>
    <submittedName>
        <fullName evidence="2">Uncharacterized protein</fullName>
    </submittedName>
</protein>
<dbReference type="AlphaFoldDB" id="A0A5N7BFG7"/>
<keyword evidence="1" id="KW-1133">Transmembrane helix</keyword>
<gene>
    <name evidence="2" type="ORF">BDV26DRAFT_257146</name>
</gene>
<dbReference type="EMBL" id="ML736180">
    <property type="protein sequence ID" value="KAE8380512.1"/>
    <property type="molecule type" value="Genomic_DNA"/>
</dbReference>
<keyword evidence="1" id="KW-0812">Transmembrane</keyword>
<organism evidence="2 3">
    <name type="scientific">Aspergillus bertholletiae</name>
    <dbReference type="NCBI Taxonomy" id="1226010"/>
    <lineage>
        <taxon>Eukaryota</taxon>
        <taxon>Fungi</taxon>
        <taxon>Dikarya</taxon>
        <taxon>Ascomycota</taxon>
        <taxon>Pezizomycotina</taxon>
        <taxon>Eurotiomycetes</taxon>
        <taxon>Eurotiomycetidae</taxon>
        <taxon>Eurotiales</taxon>
        <taxon>Aspergillaceae</taxon>
        <taxon>Aspergillus</taxon>
        <taxon>Aspergillus subgen. Circumdati</taxon>
    </lineage>
</organism>
<dbReference type="Proteomes" id="UP000326198">
    <property type="component" value="Unassembled WGS sequence"/>
</dbReference>
<name>A0A5N7BFG7_9EURO</name>